<name>A0A8S3RC52_MYTED</name>
<comment type="caution">
    <text evidence="2">The sequence shown here is derived from an EMBL/GenBank/DDBJ whole genome shotgun (WGS) entry which is preliminary data.</text>
</comment>
<dbReference type="GO" id="GO:0006310">
    <property type="term" value="P:DNA recombination"/>
    <property type="evidence" value="ECO:0007669"/>
    <property type="project" value="UniProtKB-KW"/>
</dbReference>
<dbReference type="Gene3D" id="1.10.443.10">
    <property type="entry name" value="Intergrase catalytic core"/>
    <property type="match status" value="1"/>
</dbReference>
<gene>
    <name evidence="2" type="ORF">MEDL_21280</name>
</gene>
<evidence type="ECO:0000313" key="3">
    <source>
        <dbReference type="Proteomes" id="UP000683360"/>
    </source>
</evidence>
<sequence length="339" mass="38406">MTLEVTPARLTEILALVNAWLFKSKVFRKEVQSLIGKLNFIASCVKPGRIFISRILNFLREFVSDDQCLELSEEFKKDIFWWSEFLLIFNGISILSLEEWTEPDQFFSCDACLSGCGGISSSQYFHCAFPSFIIKQNLHINSLELLTVIVCLKVWVRKGKKICIYCDNAVSVQVINHGRSRSRFLQACLREIAFICAINECEIKAIHLNGKDNRVSDLLSRNTSSPLCPFTAYVSMCDKFIVPDSASAFVVKKNGVLKPVTYNMFNAFLKKCITSIGLDAGKFSTHSFRRGGATWAFKCGVPSDLIQLQGDWKSSAYKLYLRYGLNEKLIVANKMMSYC</sequence>
<evidence type="ECO:0008006" key="4">
    <source>
        <dbReference type="Google" id="ProtNLM"/>
    </source>
</evidence>
<dbReference type="PANTHER" id="PTHR33050:SF7">
    <property type="entry name" value="RIBONUCLEASE H"/>
    <property type="match status" value="1"/>
</dbReference>
<dbReference type="GO" id="GO:0015074">
    <property type="term" value="P:DNA integration"/>
    <property type="evidence" value="ECO:0007669"/>
    <property type="project" value="InterPro"/>
</dbReference>
<dbReference type="OrthoDB" id="6771932at2759"/>
<proteinExistence type="predicted"/>
<dbReference type="InterPro" id="IPR052055">
    <property type="entry name" value="Hepadnavirus_pol/RT"/>
</dbReference>
<dbReference type="CDD" id="cd09275">
    <property type="entry name" value="RNase_HI_RT_DIRS1"/>
    <property type="match status" value="1"/>
</dbReference>
<evidence type="ECO:0000256" key="1">
    <source>
        <dbReference type="ARBA" id="ARBA00023172"/>
    </source>
</evidence>
<dbReference type="InterPro" id="IPR043502">
    <property type="entry name" value="DNA/RNA_pol_sf"/>
</dbReference>
<dbReference type="Proteomes" id="UP000683360">
    <property type="component" value="Unassembled WGS sequence"/>
</dbReference>
<dbReference type="AlphaFoldDB" id="A0A8S3RC52"/>
<dbReference type="EMBL" id="CAJPWZ010001066">
    <property type="protein sequence ID" value="CAG2206960.1"/>
    <property type="molecule type" value="Genomic_DNA"/>
</dbReference>
<accession>A0A8S3RC52</accession>
<organism evidence="2 3">
    <name type="scientific">Mytilus edulis</name>
    <name type="common">Blue mussel</name>
    <dbReference type="NCBI Taxonomy" id="6550"/>
    <lineage>
        <taxon>Eukaryota</taxon>
        <taxon>Metazoa</taxon>
        <taxon>Spiralia</taxon>
        <taxon>Lophotrochozoa</taxon>
        <taxon>Mollusca</taxon>
        <taxon>Bivalvia</taxon>
        <taxon>Autobranchia</taxon>
        <taxon>Pteriomorphia</taxon>
        <taxon>Mytilida</taxon>
        <taxon>Mytiloidea</taxon>
        <taxon>Mytilidae</taxon>
        <taxon>Mytilinae</taxon>
        <taxon>Mytilus</taxon>
    </lineage>
</organism>
<dbReference type="InterPro" id="IPR013762">
    <property type="entry name" value="Integrase-like_cat_sf"/>
</dbReference>
<keyword evidence="1" id="KW-0233">DNA recombination</keyword>
<evidence type="ECO:0000313" key="2">
    <source>
        <dbReference type="EMBL" id="CAG2206960.1"/>
    </source>
</evidence>
<dbReference type="PANTHER" id="PTHR33050">
    <property type="entry name" value="REVERSE TRANSCRIPTASE DOMAIN-CONTAINING PROTEIN"/>
    <property type="match status" value="1"/>
</dbReference>
<dbReference type="SUPFAM" id="SSF56349">
    <property type="entry name" value="DNA breaking-rejoining enzymes"/>
    <property type="match status" value="1"/>
</dbReference>
<dbReference type="SUPFAM" id="SSF56672">
    <property type="entry name" value="DNA/RNA polymerases"/>
    <property type="match status" value="1"/>
</dbReference>
<protein>
    <recommendedName>
        <fullName evidence="4">Tyr recombinase domain-containing protein</fullName>
    </recommendedName>
</protein>
<dbReference type="InterPro" id="IPR011010">
    <property type="entry name" value="DNA_brk_join_enz"/>
</dbReference>
<keyword evidence="3" id="KW-1185">Reference proteome</keyword>
<dbReference type="GO" id="GO:0003677">
    <property type="term" value="F:DNA binding"/>
    <property type="evidence" value="ECO:0007669"/>
    <property type="project" value="InterPro"/>
</dbReference>
<reference evidence="2" key="1">
    <citation type="submission" date="2021-03" db="EMBL/GenBank/DDBJ databases">
        <authorList>
            <person name="Bekaert M."/>
        </authorList>
    </citation>
    <scope>NUCLEOTIDE SEQUENCE</scope>
</reference>